<name>A0A4D6MXB7_VIGUN</name>
<feature type="compositionally biased region" description="Basic and acidic residues" evidence="1">
    <location>
        <begin position="13"/>
        <end position="23"/>
    </location>
</feature>
<dbReference type="EMBL" id="CP039352">
    <property type="protein sequence ID" value="QCE04517.1"/>
    <property type="molecule type" value="Genomic_DNA"/>
</dbReference>
<dbReference type="AlphaFoldDB" id="A0A4D6MXB7"/>
<evidence type="ECO:0000313" key="2">
    <source>
        <dbReference type="EMBL" id="QCE04517.1"/>
    </source>
</evidence>
<evidence type="ECO:0000313" key="3">
    <source>
        <dbReference type="Proteomes" id="UP000501690"/>
    </source>
</evidence>
<gene>
    <name evidence="2" type="ORF">DEO72_LG8g2553</name>
</gene>
<feature type="region of interest" description="Disordered" evidence="1">
    <location>
        <begin position="1"/>
        <end position="23"/>
    </location>
</feature>
<protein>
    <submittedName>
        <fullName evidence="2">Uncharacterized protein</fullName>
    </submittedName>
</protein>
<dbReference type="Proteomes" id="UP000501690">
    <property type="component" value="Linkage Group LG8"/>
</dbReference>
<keyword evidence="3" id="KW-1185">Reference proteome</keyword>
<organism evidence="2 3">
    <name type="scientific">Vigna unguiculata</name>
    <name type="common">Cowpea</name>
    <dbReference type="NCBI Taxonomy" id="3917"/>
    <lineage>
        <taxon>Eukaryota</taxon>
        <taxon>Viridiplantae</taxon>
        <taxon>Streptophyta</taxon>
        <taxon>Embryophyta</taxon>
        <taxon>Tracheophyta</taxon>
        <taxon>Spermatophyta</taxon>
        <taxon>Magnoliopsida</taxon>
        <taxon>eudicotyledons</taxon>
        <taxon>Gunneridae</taxon>
        <taxon>Pentapetalae</taxon>
        <taxon>rosids</taxon>
        <taxon>fabids</taxon>
        <taxon>Fabales</taxon>
        <taxon>Fabaceae</taxon>
        <taxon>Papilionoideae</taxon>
        <taxon>50 kb inversion clade</taxon>
        <taxon>NPAAA clade</taxon>
        <taxon>indigoferoid/millettioid clade</taxon>
        <taxon>Phaseoleae</taxon>
        <taxon>Vigna</taxon>
    </lineage>
</organism>
<feature type="region of interest" description="Disordered" evidence="1">
    <location>
        <begin position="42"/>
        <end position="76"/>
    </location>
</feature>
<sequence>MVKHPCQLLAQAERSRSGELLSPRRELEQSEIVTYAFSRLSETSSPERDRLSLKTGARRLSDSSRNQHGRVAANLA</sequence>
<reference evidence="2 3" key="1">
    <citation type="submission" date="2019-04" db="EMBL/GenBank/DDBJ databases">
        <title>An improved genome assembly and genetic linkage map for asparagus bean, Vigna unguiculata ssp. sesquipedialis.</title>
        <authorList>
            <person name="Xia Q."/>
            <person name="Zhang R."/>
            <person name="Dong Y."/>
        </authorList>
    </citation>
    <scope>NUCLEOTIDE SEQUENCE [LARGE SCALE GENOMIC DNA]</scope>
    <source>
        <tissue evidence="2">Leaf</tissue>
    </source>
</reference>
<evidence type="ECO:0000256" key="1">
    <source>
        <dbReference type="SAM" id="MobiDB-lite"/>
    </source>
</evidence>
<proteinExistence type="predicted"/>
<accession>A0A4D6MXB7</accession>